<dbReference type="EMBL" id="JACCBB010000001">
    <property type="protein sequence ID" value="NYD21554.1"/>
    <property type="molecule type" value="Genomic_DNA"/>
</dbReference>
<sequence>MPASSLIFLVIIALWAAYLVPNQIRKHRRTASARQADRDSDALRVVVRRGSAPVGQALAAAAVTAAVAGSSSRPVLGRVPGPVAPQALTAAPARESLRRSTSAVVTRRRRLVGTVAALTVVGWVVVAAGLAPWWSGAGPSAGLLLVVAALTRHGASAPDRAAAAPATVVLPTVRAPRTVSLPVQRDDRPSPLAGDRGWEPVPVPLPTYLLKDRARTWDPVSPAVAAAERVAVAEEPRVVDLREHARVVNQ</sequence>
<evidence type="ECO:0000256" key="1">
    <source>
        <dbReference type="SAM" id="Phobius"/>
    </source>
</evidence>
<protein>
    <submittedName>
        <fullName evidence="2">Uncharacterized protein</fullName>
    </submittedName>
</protein>
<evidence type="ECO:0000313" key="2">
    <source>
        <dbReference type="EMBL" id="NYD21554.1"/>
    </source>
</evidence>
<dbReference type="RefSeq" id="WP_179749936.1">
    <property type="nucleotide sequence ID" value="NZ_BAAAGN010000005.1"/>
</dbReference>
<comment type="caution">
    <text evidence="2">The sequence shown here is derived from an EMBL/GenBank/DDBJ whole genome shotgun (WGS) entry which is preliminary data.</text>
</comment>
<keyword evidence="3" id="KW-1185">Reference proteome</keyword>
<feature type="transmembrane region" description="Helical" evidence="1">
    <location>
        <begin position="6"/>
        <end position="24"/>
    </location>
</feature>
<keyword evidence="1" id="KW-0472">Membrane</keyword>
<dbReference type="AlphaFoldDB" id="A0A7Y9DJ72"/>
<evidence type="ECO:0000313" key="3">
    <source>
        <dbReference type="Proteomes" id="UP000521922"/>
    </source>
</evidence>
<name>A0A7Y9DJ72_9ACTN</name>
<keyword evidence="1" id="KW-1133">Transmembrane helix</keyword>
<organism evidence="2 3">
    <name type="scientific">Kineococcus aurantiacus</name>
    <dbReference type="NCBI Taxonomy" id="37633"/>
    <lineage>
        <taxon>Bacteria</taxon>
        <taxon>Bacillati</taxon>
        <taxon>Actinomycetota</taxon>
        <taxon>Actinomycetes</taxon>
        <taxon>Kineosporiales</taxon>
        <taxon>Kineosporiaceae</taxon>
        <taxon>Kineococcus</taxon>
    </lineage>
</organism>
<keyword evidence="1" id="KW-0812">Transmembrane</keyword>
<proteinExistence type="predicted"/>
<dbReference type="Proteomes" id="UP000521922">
    <property type="component" value="Unassembled WGS sequence"/>
</dbReference>
<reference evidence="2 3" key="1">
    <citation type="submission" date="2020-07" db="EMBL/GenBank/DDBJ databases">
        <title>Sequencing the genomes of 1000 actinobacteria strains.</title>
        <authorList>
            <person name="Klenk H.-P."/>
        </authorList>
    </citation>
    <scope>NUCLEOTIDE SEQUENCE [LARGE SCALE GENOMIC DNA]</scope>
    <source>
        <strain evidence="2 3">DSM 7487</strain>
    </source>
</reference>
<accession>A0A7Y9DJ72</accession>
<feature type="transmembrane region" description="Helical" evidence="1">
    <location>
        <begin position="111"/>
        <end position="134"/>
    </location>
</feature>
<gene>
    <name evidence="2" type="ORF">BJ968_001094</name>
</gene>